<dbReference type="EMBL" id="DSRT01000174">
    <property type="protein sequence ID" value="HGW29907.1"/>
    <property type="molecule type" value="Genomic_DNA"/>
</dbReference>
<gene>
    <name evidence="1" type="ORF">ENR63_03235</name>
</gene>
<protein>
    <submittedName>
        <fullName evidence="1">Uncharacterized protein</fullName>
    </submittedName>
</protein>
<organism evidence="1">
    <name type="scientific">candidate division WWE3 bacterium</name>
    <dbReference type="NCBI Taxonomy" id="2053526"/>
    <lineage>
        <taxon>Bacteria</taxon>
        <taxon>Katanobacteria</taxon>
    </lineage>
</organism>
<reference evidence="1" key="1">
    <citation type="journal article" date="2020" name="mSystems">
        <title>Genome- and Community-Level Interaction Insights into Carbon Utilization and Element Cycling Functions of Hydrothermarchaeota in Hydrothermal Sediment.</title>
        <authorList>
            <person name="Zhou Z."/>
            <person name="Liu Y."/>
            <person name="Xu W."/>
            <person name="Pan J."/>
            <person name="Luo Z.H."/>
            <person name="Li M."/>
        </authorList>
    </citation>
    <scope>NUCLEOTIDE SEQUENCE [LARGE SCALE GENOMIC DNA]</scope>
    <source>
        <strain evidence="1">SpSt-417</strain>
    </source>
</reference>
<proteinExistence type="predicted"/>
<evidence type="ECO:0000313" key="1">
    <source>
        <dbReference type="EMBL" id="HGW29907.1"/>
    </source>
</evidence>
<comment type="caution">
    <text evidence="1">The sequence shown here is derived from an EMBL/GenBank/DDBJ whole genome shotgun (WGS) entry which is preliminary data.</text>
</comment>
<sequence length="111" mass="12696">MQKIYFVRQNPDPNLNWIILGLGKVFDVEILETDLQPAGIKPHAVVVVGGKDRFPRALKAAQHVPVVWFNIGGDSFPKILRLKVLSKKALPQEVRYLQFKSWKKSKPHQNN</sequence>
<accession>A0A7C4TPF7</accession>
<dbReference type="AlphaFoldDB" id="A0A7C4TPF7"/>
<name>A0A7C4TPF7_UNCKA</name>